<sequence length="687" mass="74687">MDKLWVRISFAIGALTTVAIVALVADQWIEVPKGLLATGVAIAGFLIALGIRRALAPLSNVTRVLEGIADGDLDQRHVPVVDGGHEVGRLITSTNRMLSQLNALSERAKQLADGKIGVLEVEDKVMRSERLSDADLAISGRDGDLERSFALMTNQLRRLTIQARMISKDRLDSPLLDEKVPGELGSAFGLMVKKLRTIAERAKDIADGDLTSTVDGDGELTSAFNQMVTGLRELVERITQTAIHISTAAEQILAVLREQEMAANHQASSVEETQRTMETLLSSAKKISENAQHVFKSAEKTQHNNRTIAERISELKNHTERINEILGGIKRIADRSDLLALNASLEGMRAGEAGKGFTLVAAEMRRLAENIKDSVGDIKELVEDIGESSMASAMATDEGTRLSENTTDNALKITLITQQQKSGTEQVTQSMDDLSELINQDVAGTQQVTMAASELADLAESLRNLVDEFRISQNPATSAEYKAVNSRKRRSSSNFRSAYASDASSRNRGGGLAQSSSVLDQSREMAAADLSSSFSQVSESQESEGKAAEEESSPNLRATAMNLASAPVDDTPNTLDEESSIPIDSGADQPTIEFATNMTEDEQRDVMRKMLAERRKEQEAALSRDDIDTSDLELDDDLDDFDVDDDDEMDDAGSEDSSVEDQIDALERELEKAGGELKETSEVEEEP</sequence>
<dbReference type="Gene3D" id="6.10.340.10">
    <property type="match status" value="1"/>
</dbReference>
<dbReference type="Pfam" id="PF00015">
    <property type="entry name" value="MCPsignal"/>
    <property type="match status" value="1"/>
</dbReference>
<feature type="domain" description="HAMP" evidence="7">
    <location>
        <begin position="52"/>
        <end position="106"/>
    </location>
</feature>
<keyword evidence="3" id="KW-0807">Transducer</keyword>
<evidence type="ECO:0000259" key="7">
    <source>
        <dbReference type="PROSITE" id="PS50885"/>
    </source>
</evidence>
<feature type="transmembrane region" description="Helical" evidence="5">
    <location>
        <begin position="6"/>
        <end position="25"/>
    </location>
</feature>
<feature type="domain" description="HAMP" evidence="7">
    <location>
        <begin position="189"/>
        <end position="236"/>
    </location>
</feature>
<evidence type="ECO:0000256" key="4">
    <source>
        <dbReference type="SAM" id="MobiDB-lite"/>
    </source>
</evidence>
<keyword evidence="5" id="KW-1133">Transmembrane helix</keyword>
<evidence type="ECO:0000259" key="6">
    <source>
        <dbReference type="PROSITE" id="PS50111"/>
    </source>
</evidence>
<dbReference type="PANTHER" id="PTHR43531:SF11">
    <property type="entry name" value="METHYL-ACCEPTING CHEMOTAXIS PROTEIN 3"/>
    <property type="match status" value="1"/>
</dbReference>
<feature type="compositionally biased region" description="Low complexity" evidence="4">
    <location>
        <begin position="531"/>
        <end position="540"/>
    </location>
</feature>
<dbReference type="SMART" id="SM00283">
    <property type="entry name" value="MA"/>
    <property type="match status" value="1"/>
</dbReference>
<dbReference type="GO" id="GO:0007165">
    <property type="term" value="P:signal transduction"/>
    <property type="evidence" value="ECO:0007669"/>
    <property type="project" value="UniProtKB-KW"/>
</dbReference>
<evidence type="ECO:0000313" key="9">
    <source>
        <dbReference type="Proteomes" id="UP000315995"/>
    </source>
</evidence>
<feature type="region of interest" description="Disordered" evidence="4">
    <location>
        <begin position="479"/>
        <end position="687"/>
    </location>
</feature>
<dbReference type="PRINTS" id="PR00260">
    <property type="entry name" value="CHEMTRNSDUCR"/>
</dbReference>
<reference evidence="8 9" key="1">
    <citation type="submission" date="2019-06" db="EMBL/GenBank/DDBJ databases">
        <title>Persicimonas caeni gen. nov., sp. nov., a predatory bacterium isolated from solar saltern.</title>
        <authorList>
            <person name="Wang S."/>
        </authorList>
    </citation>
    <scope>NUCLEOTIDE SEQUENCE [LARGE SCALE GENOMIC DNA]</scope>
    <source>
        <strain evidence="8 9">YN101</strain>
    </source>
</reference>
<dbReference type="RefSeq" id="WP_141197489.1">
    <property type="nucleotide sequence ID" value="NZ_CP041186.1"/>
</dbReference>
<accession>A0A4Y6PSB1</accession>
<dbReference type="CDD" id="cd06225">
    <property type="entry name" value="HAMP"/>
    <property type="match status" value="2"/>
</dbReference>
<gene>
    <name evidence="8" type="ORF">FIV42_09700</name>
</gene>
<evidence type="ECO:0000256" key="1">
    <source>
        <dbReference type="ARBA" id="ARBA00022500"/>
    </source>
</evidence>
<evidence type="ECO:0000256" key="5">
    <source>
        <dbReference type="SAM" id="Phobius"/>
    </source>
</evidence>
<dbReference type="PROSITE" id="PS50111">
    <property type="entry name" value="CHEMOTAXIS_TRANSDUC_2"/>
    <property type="match status" value="1"/>
</dbReference>
<keyword evidence="5" id="KW-0472">Membrane</keyword>
<proteinExistence type="inferred from homology"/>
<dbReference type="AlphaFoldDB" id="A0A4Y6PSB1"/>
<evidence type="ECO:0000313" key="8">
    <source>
        <dbReference type="EMBL" id="QDG50999.1"/>
    </source>
</evidence>
<keyword evidence="5" id="KW-0812">Transmembrane</keyword>
<dbReference type="Proteomes" id="UP000315995">
    <property type="component" value="Chromosome"/>
</dbReference>
<dbReference type="SMART" id="SM00304">
    <property type="entry name" value="HAMP"/>
    <property type="match status" value="2"/>
</dbReference>
<keyword evidence="9" id="KW-1185">Reference proteome</keyword>
<feature type="compositionally biased region" description="Basic and acidic residues" evidence="4">
    <location>
        <begin position="665"/>
        <end position="681"/>
    </location>
</feature>
<organism evidence="8 9">
    <name type="scientific">Persicimonas caeni</name>
    <dbReference type="NCBI Taxonomy" id="2292766"/>
    <lineage>
        <taxon>Bacteria</taxon>
        <taxon>Deltaproteobacteria</taxon>
        <taxon>Bradymonadales</taxon>
        <taxon>Bradymonadaceae</taxon>
        <taxon>Persicimonas</taxon>
    </lineage>
</organism>
<dbReference type="InterPro" id="IPR003660">
    <property type="entry name" value="HAMP_dom"/>
</dbReference>
<feature type="transmembrane region" description="Helical" evidence="5">
    <location>
        <begin position="34"/>
        <end position="55"/>
    </location>
</feature>
<keyword evidence="1" id="KW-0145">Chemotaxis</keyword>
<dbReference type="GO" id="GO:0005886">
    <property type="term" value="C:plasma membrane"/>
    <property type="evidence" value="ECO:0007669"/>
    <property type="project" value="TreeGrafter"/>
</dbReference>
<dbReference type="Pfam" id="PF00672">
    <property type="entry name" value="HAMP"/>
    <property type="match status" value="2"/>
</dbReference>
<dbReference type="SUPFAM" id="SSF58104">
    <property type="entry name" value="Methyl-accepting chemotaxis protein (MCP) signaling domain"/>
    <property type="match status" value="1"/>
</dbReference>
<evidence type="ECO:0000256" key="2">
    <source>
        <dbReference type="ARBA" id="ARBA00029447"/>
    </source>
</evidence>
<feature type="domain" description="Methyl-accepting transducer" evidence="6">
    <location>
        <begin position="241"/>
        <end position="456"/>
    </location>
</feature>
<dbReference type="GO" id="GO:0004888">
    <property type="term" value="F:transmembrane signaling receptor activity"/>
    <property type="evidence" value="ECO:0007669"/>
    <property type="project" value="InterPro"/>
</dbReference>
<dbReference type="SUPFAM" id="SSF158472">
    <property type="entry name" value="HAMP domain-like"/>
    <property type="match status" value="1"/>
</dbReference>
<protein>
    <submittedName>
        <fullName evidence="8">HAMP domain-containing protein</fullName>
    </submittedName>
</protein>
<dbReference type="GO" id="GO:0006935">
    <property type="term" value="P:chemotaxis"/>
    <property type="evidence" value="ECO:0007669"/>
    <property type="project" value="UniProtKB-KW"/>
</dbReference>
<accession>A0A5B8Y2X4</accession>
<dbReference type="Gene3D" id="1.10.287.950">
    <property type="entry name" value="Methyl-accepting chemotaxis protein"/>
    <property type="match status" value="1"/>
</dbReference>
<feature type="compositionally biased region" description="Acidic residues" evidence="4">
    <location>
        <begin position="628"/>
        <end position="664"/>
    </location>
</feature>
<dbReference type="EMBL" id="CP041186">
    <property type="protein sequence ID" value="QDG50999.1"/>
    <property type="molecule type" value="Genomic_DNA"/>
</dbReference>
<feature type="compositionally biased region" description="Polar residues" evidence="4">
    <location>
        <begin position="502"/>
        <end position="520"/>
    </location>
</feature>
<dbReference type="OrthoDB" id="5522708at2"/>
<evidence type="ECO:0000256" key="3">
    <source>
        <dbReference type="PROSITE-ProRule" id="PRU00284"/>
    </source>
</evidence>
<dbReference type="PANTHER" id="PTHR43531">
    <property type="entry name" value="PROTEIN ICFG"/>
    <property type="match status" value="1"/>
</dbReference>
<feature type="compositionally biased region" description="Basic and acidic residues" evidence="4">
    <location>
        <begin position="604"/>
        <end position="627"/>
    </location>
</feature>
<comment type="similarity">
    <text evidence="2">Belongs to the methyl-accepting chemotaxis (MCP) protein family.</text>
</comment>
<name>A0A4Y6PSB1_PERCE</name>
<dbReference type="PROSITE" id="PS50885">
    <property type="entry name" value="HAMP"/>
    <property type="match status" value="2"/>
</dbReference>
<dbReference type="InterPro" id="IPR051310">
    <property type="entry name" value="MCP_chemotaxis"/>
</dbReference>
<dbReference type="InterPro" id="IPR004089">
    <property type="entry name" value="MCPsignal_dom"/>
</dbReference>
<dbReference type="InterPro" id="IPR004090">
    <property type="entry name" value="Chemotax_Me-accpt_rcpt"/>
</dbReference>